<dbReference type="InterPro" id="IPR008949">
    <property type="entry name" value="Isoprenoid_synthase_dom_sf"/>
</dbReference>
<evidence type="ECO:0000256" key="4">
    <source>
        <dbReference type="ARBA" id="ARBA00023128"/>
    </source>
</evidence>
<keyword evidence="3" id="KW-0809">Transit peptide</keyword>
<dbReference type="FunFam" id="1.10.600.10:FF:000013">
    <property type="entry name" value="NADH dehydrogenase (ubiquinone) complex I, assembly factor 6"/>
    <property type="match status" value="1"/>
</dbReference>
<reference evidence="9" key="1">
    <citation type="submission" date="2021-04" db="EMBL/GenBank/DDBJ databases">
        <authorList>
            <consortium name="Wellcome Sanger Institute Data Sharing"/>
        </authorList>
    </citation>
    <scope>NUCLEOTIDE SEQUENCE [LARGE SCALE GENOMIC DNA]</scope>
</reference>
<dbReference type="Ensembl" id="ENSSAUT00010027766.1">
    <property type="protein sequence ID" value="ENSSAUP00010026293.1"/>
    <property type="gene ID" value="ENSSAUG00010011340.1"/>
</dbReference>
<comment type="function">
    <text evidence="7">Involved in the assembly of mitochondrial NADH:ubiquinone oxidoreductase complex (complex I) at early stages. May play a role in the biogenesis of complex I subunit MT-ND1.</text>
</comment>
<comment type="subcellular location">
    <subcellularLocation>
        <location evidence="1">Mitochondrion inner membrane</location>
    </subcellularLocation>
</comment>
<proteinExistence type="inferred from homology"/>
<keyword evidence="10" id="KW-1185">Reference proteome</keyword>
<evidence type="ECO:0000256" key="7">
    <source>
        <dbReference type="ARBA" id="ARBA00056665"/>
    </source>
</evidence>
<keyword evidence="2" id="KW-0999">Mitochondrion inner membrane</keyword>
<evidence type="ECO:0000256" key="3">
    <source>
        <dbReference type="ARBA" id="ARBA00022946"/>
    </source>
</evidence>
<dbReference type="PANTHER" id="PTHR21181">
    <property type="match status" value="1"/>
</dbReference>
<evidence type="ECO:0000256" key="5">
    <source>
        <dbReference type="ARBA" id="ARBA00023136"/>
    </source>
</evidence>
<dbReference type="AlphaFoldDB" id="A0A671VHF5"/>
<protein>
    <recommendedName>
        <fullName evidence="8">NADH dehydrogenase (ubiquinone) complex I, assembly factor 6</fullName>
    </recommendedName>
</protein>
<reference evidence="9" key="3">
    <citation type="submission" date="2025-09" db="UniProtKB">
        <authorList>
            <consortium name="Ensembl"/>
        </authorList>
    </citation>
    <scope>IDENTIFICATION</scope>
</reference>
<keyword evidence="5" id="KW-0472">Membrane</keyword>
<evidence type="ECO:0000256" key="2">
    <source>
        <dbReference type="ARBA" id="ARBA00022792"/>
    </source>
</evidence>
<sequence>NSKIKTDLDNTVKDIMQKKLNNVSKDYTCCISSVCVLHVVFLLRSRDYDGFLSSLLLPKEARRSSLAVRAFNVELAQVKDSVSQKTIGLMRMQFWKVAIEEIYRDDPPNQPVSAELWRAVRKHYLTKRWLLRIITEREKDLEDRAYRNLQELEAYSENTQSSLIYLLLECLGVKDVHADHAASHIGKAQGIVTSLRATPYHSSRRKVYLPMDICMLHGASQEDFIRGNREQNVRDVTYDIASQAHVHLQHARSFSNSVPAAATPAFLQTVVLEDYLQRVRRADFDVFHPSLQKRNPLLPFQLYLRSWKNTY</sequence>
<dbReference type="GO" id="GO:0005743">
    <property type="term" value="C:mitochondrial inner membrane"/>
    <property type="evidence" value="ECO:0007669"/>
    <property type="project" value="UniProtKB-SubCell"/>
</dbReference>
<dbReference type="Gene3D" id="1.10.600.10">
    <property type="entry name" value="Farnesyl Diphosphate Synthase"/>
    <property type="match status" value="1"/>
</dbReference>
<name>A0A671VHF5_SPAAU</name>
<comment type="similarity">
    <text evidence="6">Belongs to the NDUFAF6 family.</text>
</comment>
<evidence type="ECO:0000313" key="9">
    <source>
        <dbReference type="Ensembl" id="ENSSAUP00010026293.1"/>
    </source>
</evidence>
<gene>
    <name evidence="9" type="primary">NDUFAF6</name>
    <name evidence="9" type="synonym">ndufaf6</name>
</gene>
<accession>A0A671VHF5</accession>
<dbReference type="InterPro" id="IPR002060">
    <property type="entry name" value="Squ/phyt_synthse"/>
</dbReference>
<reference evidence="9" key="2">
    <citation type="submission" date="2025-08" db="UniProtKB">
        <authorList>
            <consortium name="Ensembl"/>
        </authorList>
    </citation>
    <scope>IDENTIFICATION</scope>
</reference>
<dbReference type="Pfam" id="PF00494">
    <property type="entry name" value="SQS_PSY"/>
    <property type="match status" value="1"/>
</dbReference>
<dbReference type="Proteomes" id="UP000472265">
    <property type="component" value="Chromosome 17"/>
</dbReference>
<organism evidence="9 10">
    <name type="scientific">Sparus aurata</name>
    <name type="common">Gilthead sea bream</name>
    <dbReference type="NCBI Taxonomy" id="8175"/>
    <lineage>
        <taxon>Eukaryota</taxon>
        <taxon>Metazoa</taxon>
        <taxon>Chordata</taxon>
        <taxon>Craniata</taxon>
        <taxon>Vertebrata</taxon>
        <taxon>Euteleostomi</taxon>
        <taxon>Actinopterygii</taxon>
        <taxon>Neopterygii</taxon>
        <taxon>Teleostei</taxon>
        <taxon>Neoteleostei</taxon>
        <taxon>Acanthomorphata</taxon>
        <taxon>Eupercaria</taxon>
        <taxon>Spariformes</taxon>
        <taxon>Sparidae</taxon>
        <taxon>Sparus</taxon>
    </lineage>
</organism>
<evidence type="ECO:0000313" key="10">
    <source>
        <dbReference type="Proteomes" id="UP000472265"/>
    </source>
</evidence>
<dbReference type="GeneTree" id="ENSGT00510000048688"/>
<evidence type="ECO:0000256" key="6">
    <source>
        <dbReference type="ARBA" id="ARBA00038273"/>
    </source>
</evidence>
<dbReference type="GO" id="GO:0032981">
    <property type="term" value="P:mitochondrial respiratory chain complex I assembly"/>
    <property type="evidence" value="ECO:0007669"/>
    <property type="project" value="TreeGrafter"/>
</dbReference>
<keyword evidence="4" id="KW-0496">Mitochondrion</keyword>
<dbReference type="SUPFAM" id="SSF48576">
    <property type="entry name" value="Terpenoid synthases"/>
    <property type="match status" value="1"/>
</dbReference>
<evidence type="ECO:0000256" key="1">
    <source>
        <dbReference type="ARBA" id="ARBA00004273"/>
    </source>
</evidence>
<dbReference type="PANTHER" id="PTHR21181:SF13">
    <property type="entry name" value="NADH DEHYDROGENASE (UBIQUINONE) COMPLEX I, ASSEMBLY FACTOR 6"/>
    <property type="match status" value="1"/>
</dbReference>
<evidence type="ECO:0000256" key="8">
    <source>
        <dbReference type="ARBA" id="ARBA00069034"/>
    </source>
</evidence>